<comment type="caution">
    <text evidence="1">The sequence shown here is derived from an EMBL/GenBank/DDBJ whole genome shotgun (WGS) entry which is preliminary data.</text>
</comment>
<dbReference type="Proteomes" id="UP001158360">
    <property type="component" value="Unassembled WGS sequence"/>
</dbReference>
<name>A0AAW6SFK1_ENTCL</name>
<dbReference type="RefSeq" id="WP_058679493.1">
    <property type="nucleotide sequence ID" value="NZ_CP020089.1"/>
</dbReference>
<dbReference type="AlphaFoldDB" id="A0AAW6SFK1"/>
<gene>
    <name evidence="1" type="ORF">N7383_26055</name>
</gene>
<organism evidence="1 2">
    <name type="scientific">Enterobacter cloacae</name>
    <dbReference type="NCBI Taxonomy" id="550"/>
    <lineage>
        <taxon>Bacteria</taxon>
        <taxon>Pseudomonadati</taxon>
        <taxon>Pseudomonadota</taxon>
        <taxon>Gammaproteobacteria</taxon>
        <taxon>Enterobacterales</taxon>
        <taxon>Enterobacteriaceae</taxon>
        <taxon>Enterobacter</taxon>
        <taxon>Enterobacter cloacae complex</taxon>
    </lineage>
</organism>
<evidence type="ECO:0000313" key="1">
    <source>
        <dbReference type="EMBL" id="MDH0199087.1"/>
    </source>
</evidence>
<reference evidence="1" key="1">
    <citation type="submission" date="2022-09" db="EMBL/GenBank/DDBJ databases">
        <title>Intensive care unit water sources are persistently colonized with multi-drug resistant bacteria and are the site of extensive horizontal gene transfer of antibiotic resistance genes.</title>
        <authorList>
            <person name="Diorio-Toth L."/>
        </authorList>
    </citation>
    <scope>NUCLEOTIDE SEQUENCE</scope>
    <source>
        <strain evidence="1">GD04139</strain>
    </source>
</reference>
<sequence length="101" mass="11629">MKLANQQIRAELFYEVCDSLTSFASYMRKLVKFRPYDLGFDPYFFIYGQAIDIVRNEGLVSTLKKLNIFKMNIGLESGSDHTLKMMKGKSDLPPELDTTFS</sequence>
<evidence type="ECO:0000313" key="2">
    <source>
        <dbReference type="Proteomes" id="UP001158360"/>
    </source>
</evidence>
<dbReference type="EMBL" id="JAODZM010000097">
    <property type="protein sequence ID" value="MDH0199087.1"/>
    <property type="molecule type" value="Genomic_DNA"/>
</dbReference>
<accession>A0AAW6SFK1</accession>
<protein>
    <submittedName>
        <fullName evidence="1">Radical SAM protein</fullName>
    </submittedName>
</protein>
<proteinExistence type="predicted"/>